<organism evidence="1 2">
    <name type="scientific">Alkalicoccus halolimnae</name>
    <dbReference type="NCBI Taxonomy" id="1667239"/>
    <lineage>
        <taxon>Bacteria</taxon>
        <taxon>Bacillati</taxon>
        <taxon>Bacillota</taxon>
        <taxon>Bacilli</taxon>
        <taxon>Bacillales</taxon>
        <taxon>Bacillaceae</taxon>
        <taxon>Alkalicoccus</taxon>
    </lineage>
</organism>
<evidence type="ECO:0000313" key="2">
    <source>
        <dbReference type="Proteomes" id="UP000321816"/>
    </source>
</evidence>
<proteinExistence type="predicted"/>
<dbReference type="EMBL" id="CP144914">
    <property type="protein sequence ID" value="WWD80433.1"/>
    <property type="molecule type" value="Genomic_DNA"/>
</dbReference>
<gene>
    <name evidence="1" type="ORF">FTX54_002390</name>
</gene>
<sequence>MDTEKIVDKSRREKKEFIILKILINIFIRPFIDSEVEIDYFEDRENVLSGMVL</sequence>
<dbReference type="KEGG" id="ahal:FTX54_002390"/>
<dbReference type="Proteomes" id="UP000321816">
    <property type="component" value="Chromosome"/>
</dbReference>
<evidence type="ECO:0000313" key="1">
    <source>
        <dbReference type="EMBL" id="WWD80433.1"/>
    </source>
</evidence>
<reference evidence="1 2" key="1">
    <citation type="submission" date="2024-01" db="EMBL/GenBank/DDBJ databases">
        <title>Complete Genome Sequence of Alkalicoccus halolimnae BZ-SZ-XJ29T, a Moderately Halophilic Bacterium Isolated from a Salt Lake.</title>
        <authorList>
            <person name="Zhao B."/>
        </authorList>
    </citation>
    <scope>NUCLEOTIDE SEQUENCE [LARGE SCALE GENOMIC DNA]</scope>
    <source>
        <strain evidence="1 2">BZ-SZ-XJ29</strain>
    </source>
</reference>
<protein>
    <submittedName>
        <fullName evidence="1">Uncharacterized protein</fullName>
    </submittedName>
</protein>
<dbReference type="RefSeq" id="WP_187254559.1">
    <property type="nucleotide sequence ID" value="NZ_CP144914.1"/>
</dbReference>
<accession>A0AAJ8LTP8</accession>
<keyword evidence="2" id="KW-1185">Reference proteome</keyword>
<dbReference type="AlphaFoldDB" id="A0AAJ8LTP8"/>
<name>A0AAJ8LTP8_9BACI</name>